<organism evidence="2">
    <name type="scientific">Francisella philomiragia subsp. philomiragia (strain ATCC 25017 / CCUG 19701 / FSC 153 / O#319-036)</name>
    <dbReference type="NCBI Taxonomy" id="484022"/>
    <lineage>
        <taxon>Bacteria</taxon>
        <taxon>Pseudomonadati</taxon>
        <taxon>Pseudomonadota</taxon>
        <taxon>Gammaproteobacteria</taxon>
        <taxon>Thiotrichales</taxon>
        <taxon>Francisellaceae</taxon>
        <taxon>Francisella</taxon>
    </lineage>
</organism>
<sequence length="93" mass="10295">MVMPCESTIKEQLRETVSVHKMEINPKMVVFLLIIIILILLGVNLPKLIGDIIFGFFILFIVGYILISISGNDNQAHENKTDVANAGLVNNAD</sequence>
<protein>
    <submittedName>
        <fullName evidence="2">Uncharacterized protein</fullName>
    </submittedName>
</protein>
<evidence type="ECO:0000256" key="1">
    <source>
        <dbReference type="SAM" id="Phobius"/>
    </source>
</evidence>
<reference evidence="2" key="1">
    <citation type="submission" date="2009-01" db="EMBL/GenBank/DDBJ databases">
        <title>Complete sequence of chromosome of Francisella philomiragia subsp. philomiragia ATCC 25017.</title>
        <authorList>
            <consortium name="US DOE Joint Genome Institute"/>
            <person name="Copeland A."/>
            <person name="Lucas S."/>
            <person name="Lapidus A."/>
            <person name="Barry K."/>
            <person name="Detter J.C."/>
            <person name="Glavina del Rio T."/>
            <person name="Hammon N."/>
            <person name="Israni S."/>
            <person name="Dalin E."/>
            <person name="Tice H."/>
            <person name="Pitluck S."/>
            <person name="Chain P."/>
            <person name="Malfatti S."/>
            <person name="Shin M."/>
            <person name="Vergez L."/>
            <person name="Schmutz J."/>
            <person name="Larimer F."/>
            <person name="Land M."/>
            <person name="Hauser L."/>
            <person name="Richardson P."/>
        </authorList>
    </citation>
    <scope>NUCLEOTIDE SEQUENCE</scope>
    <source>
        <strain evidence="2">ATCC 25017</strain>
    </source>
</reference>
<name>B0TZJ2_FRAP2</name>
<dbReference type="EMBL" id="CP000937">
    <property type="protein sequence ID" value="ABZ86551.1"/>
    <property type="molecule type" value="Genomic_DNA"/>
</dbReference>
<dbReference type="KEGG" id="fph:Fphi_1921"/>
<keyword evidence="1" id="KW-1133">Transmembrane helix</keyword>
<accession>B0TZJ2</accession>
<keyword evidence="1" id="KW-0812">Transmembrane</keyword>
<dbReference type="HOGENOM" id="CLU_2395420_0_0_6"/>
<keyword evidence="1" id="KW-0472">Membrane</keyword>
<dbReference type="AlphaFoldDB" id="B0TZJ2"/>
<gene>
    <name evidence="2" type="ordered locus">Fphi_1921</name>
</gene>
<proteinExistence type="predicted"/>
<evidence type="ECO:0000313" key="2">
    <source>
        <dbReference type="EMBL" id="ABZ86551.1"/>
    </source>
</evidence>
<feature type="transmembrane region" description="Helical" evidence="1">
    <location>
        <begin position="28"/>
        <end position="46"/>
    </location>
</feature>
<feature type="transmembrane region" description="Helical" evidence="1">
    <location>
        <begin position="52"/>
        <end position="71"/>
    </location>
</feature>